<evidence type="ECO:0000256" key="1">
    <source>
        <dbReference type="SAM" id="SignalP"/>
    </source>
</evidence>
<proteinExistence type="predicted"/>
<evidence type="ECO:0000313" key="3">
    <source>
        <dbReference type="Proteomes" id="UP000006969"/>
    </source>
</evidence>
<sequence>MRKLMFSLVATTMSMGLIFGSAPAKADVSSRNSAYQDIDERV</sequence>
<protein>
    <submittedName>
        <fullName evidence="2">Uncharacterized protein</fullName>
    </submittedName>
</protein>
<name>J7W0M5_BACCE</name>
<organism evidence="2 3">
    <name type="scientific">Bacillus cereus VD142</name>
    <dbReference type="NCBI Taxonomy" id="718224"/>
    <lineage>
        <taxon>Bacteria</taxon>
        <taxon>Bacillati</taxon>
        <taxon>Bacillota</taxon>
        <taxon>Bacilli</taxon>
        <taxon>Bacillales</taxon>
        <taxon>Bacillaceae</taxon>
        <taxon>Bacillus</taxon>
        <taxon>Bacillus cereus group</taxon>
    </lineage>
</organism>
<dbReference type="AlphaFoldDB" id="J7W0M5"/>
<dbReference type="Proteomes" id="UP000006969">
    <property type="component" value="Unassembled WGS sequence"/>
</dbReference>
<feature type="signal peptide" evidence="1">
    <location>
        <begin position="1"/>
        <end position="26"/>
    </location>
</feature>
<dbReference type="HOGENOM" id="CLU_3280895_0_0_9"/>
<reference evidence="2 3" key="1">
    <citation type="submission" date="2013-01" db="EMBL/GenBank/DDBJ databases">
        <title>The Genome Sequence of Bacillus cereus VD142.</title>
        <authorList>
            <consortium name="The Broad Institute Genome Sequencing Platform"/>
            <consortium name="The Broad Institute Genome Sequencing Center for Infectious Disease"/>
            <person name="Feldgarden M."/>
            <person name="Van der Auwera G.A."/>
            <person name="Mahillon J."/>
            <person name="Duprez V."/>
            <person name="Timmery S."/>
            <person name="Mattelet C."/>
            <person name="Dierick K."/>
            <person name="Sun M."/>
            <person name="Yu Z."/>
            <person name="Zhu L."/>
            <person name="Hu X."/>
            <person name="Shank E.B."/>
            <person name="Swiecicka I."/>
            <person name="Hansen B.M."/>
            <person name="Andrup L."/>
            <person name="Walker B."/>
            <person name="Young S.K."/>
            <person name="Zeng Q."/>
            <person name="Gargeya S."/>
            <person name="Fitzgerald M."/>
            <person name="Haas B."/>
            <person name="Abouelleil A."/>
            <person name="Alvarado L."/>
            <person name="Arachchi H.M."/>
            <person name="Berlin A.M."/>
            <person name="Chapman S.B."/>
            <person name="Dewar J."/>
            <person name="Goldberg J."/>
            <person name="Griggs A."/>
            <person name="Gujja S."/>
            <person name="Hansen M."/>
            <person name="Howarth C."/>
            <person name="Imamovic A."/>
            <person name="Larimer J."/>
            <person name="McCowan C."/>
            <person name="Murphy C."/>
            <person name="Neiman D."/>
            <person name="Pearson M."/>
            <person name="Priest M."/>
            <person name="Roberts A."/>
            <person name="Saif S."/>
            <person name="Shea T."/>
            <person name="Sisk P."/>
            <person name="Sykes S."/>
            <person name="Wortman J."/>
            <person name="Nusbaum C."/>
            <person name="Birren B."/>
        </authorList>
    </citation>
    <scope>NUCLEOTIDE SEQUENCE [LARGE SCALE GENOMIC DNA]</scope>
    <source>
        <strain evidence="2 3">VD142</strain>
    </source>
</reference>
<gene>
    <name evidence="2" type="ORF">IC3_05065</name>
</gene>
<evidence type="ECO:0000313" key="2">
    <source>
        <dbReference type="EMBL" id="EJP84124.2"/>
    </source>
</evidence>
<feature type="non-terminal residue" evidence="2">
    <location>
        <position position="42"/>
    </location>
</feature>
<accession>J7W0M5</accession>
<comment type="caution">
    <text evidence="2">The sequence shown here is derived from an EMBL/GenBank/DDBJ whole genome shotgun (WGS) entry which is preliminary data.</text>
</comment>
<dbReference type="EMBL" id="AHCL02000038">
    <property type="protein sequence ID" value="EJP84124.2"/>
    <property type="molecule type" value="Genomic_DNA"/>
</dbReference>
<feature type="chain" id="PRO_5003799735" evidence="1">
    <location>
        <begin position="27"/>
        <end position="42"/>
    </location>
</feature>
<keyword evidence="1" id="KW-0732">Signal</keyword>